<accession>A0A074XPK3</accession>
<dbReference type="Proteomes" id="UP000030706">
    <property type="component" value="Unassembled WGS sequence"/>
</dbReference>
<organism evidence="2 3">
    <name type="scientific">Aureobasidium pullulans EXF-150</name>
    <dbReference type="NCBI Taxonomy" id="1043002"/>
    <lineage>
        <taxon>Eukaryota</taxon>
        <taxon>Fungi</taxon>
        <taxon>Dikarya</taxon>
        <taxon>Ascomycota</taxon>
        <taxon>Pezizomycotina</taxon>
        <taxon>Dothideomycetes</taxon>
        <taxon>Dothideomycetidae</taxon>
        <taxon>Dothideales</taxon>
        <taxon>Saccotheciaceae</taxon>
        <taxon>Aureobasidium</taxon>
    </lineage>
</organism>
<protein>
    <submittedName>
        <fullName evidence="2">Uncharacterized protein</fullName>
    </submittedName>
</protein>
<proteinExistence type="predicted"/>
<evidence type="ECO:0000256" key="1">
    <source>
        <dbReference type="SAM" id="MobiDB-lite"/>
    </source>
</evidence>
<evidence type="ECO:0000313" key="3">
    <source>
        <dbReference type="Proteomes" id="UP000030706"/>
    </source>
</evidence>
<feature type="region of interest" description="Disordered" evidence="1">
    <location>
        <begin position="1"/>
        <end position="39"/>
    </location>
</feature>
<feature type="compositionally biased region" description="Basic and acidic residues" evidence="1">
    <location>
        <begin position="30"/>
        <end position="39"/>
    </location>
</feature>
<dbReference type="EMBL" id="KL584983">
    <property type="protein sequence ID" value="KEQ83902.1"/>
    <property type="molecule type" value="Genomic_DNA"/>
</dbReference>
<name>A0A074XPK3_AURPU</name>
<dbReference type="GeneID" id="40747878"/>
<dbReference type="RefSeq" id="XP_029760089.1">
    <property type="nucleotide sequence ID" value="XM_029905572.1"/>
</dbReference>
<evidence type="ECO:0000313" key="2">
    <source>
        <dbReference type="EMBL" id="KEQ83902.1"/>
    </source>
</evidence>
<reference evidence="2 3" key="1">
    <citation type="journal article" date="2014" name="BMC Genomics">
        <title>Genome sequencing of four Aureobasidium pullulans varieties: biotechnological potential, stress tolerance, and description of new species.</title>
        <authorList>
            <person name="Gostin Ar C."/>
            <person name="Ohm R.A."/>
            <person name="Kogej T."/>
            <person name="Sonjak S."/>
            <person name="Turk M."/>
            <person name="Zajc J."/>
            <person name="Zalar P."/>
            <person name="Grube M."/>
            <person name="Sun H."/>
            <person name="Han J."/>
            <person name="Sharma A."/>
            <person name="Chiniquy J."/>
            <person name="Ngan C.Y."/>
            <person name="Lipzen A."/>
            <person name="Barry K."/>
            <person name="Grigoriev I.V."/>
            <person name="Gunde-Cimerman N."/>
        </authorList>
    </citation>
    <scope>NUCLEOTIDE SEQUENCE [LARGE SCALE GENOMIC DNA]</scope>
    <source>
        <strain evidence="2 3">EXF-150</strain>
    </source>
</reference>
<dbReference type="AlphaFoldDB" id="A0A074XPK3"/>
<gene>
    <name evidence="2" type="ORF">M438DRAFT_345997</name>
</gene>
<sequence>MPAWQSVETEGSVDGFLSQRQPSDKPLPSRYRDGSEVSRARIDPEVQMTNRRGCHREELRHCTGRE</sequence>
<dbReference type="HOGENOM" id="CLU_2830778_0_0_1"/>
<keyword evidence="3" id="KW-1185">Reference proteome</keyword>